<evidence type="ECO:0000256" key="3">
    <source>
        <dbReference type="ARBA" id="ARBA00023015"/>
    </source>
</evidence>
<name>A0A507BEK4_9PEZI</name>
<proteinExistence type="predicted"/>
<dbReference type="RefSeq" id="XP_030998915.1">
    <property type="nucleotide sequence ID" value="XM_031137610.1"/>
</dbReference>
<dbReference type="SMART" id="SM00906">
    <property type="entry name" value="Fungal_trans"/>
    <property type="match status" value="1"/>
</dbReference>
<dbReference type="SUPFAM" id="SSF57701">
    <property type="entry name" value="Zn2/Cys6 DNA-binding domain"/>
    <property type="match status" value="1"/>
</dbReference>
<dbReference type="CDD" id="cd12148">
    <property type="entry name" value="fungal_TF_MHR"/>
    <property type="match status" value="1"/>
</dbReference>
<dbReference type="PROSITE" id="PS50048">
    <property type="entry name" value="ZN2_CY6_FUNGAL_2"/>
    <property type="match status" value="1"/>
</dbReference>
<evidence type="ECO:0000256" key="4">
    <source>
        <dbReference type="ARBA" id="ARBA00023163"/>
    </source>
</evidence>
<organism evidence="8 9">
    <name type="scientific">Thyridium curvatum</name>
    <dbReference type="NCBI Taxonomy" id="1093900"/>
    <lineage>
        <taxon>Eukaryota</taxon>
        <taxon>Fungi</taxon>
        <taxon>Dikarya</taxon>
        <taxon>Ascomycota</taxon>
        <taxon>Pezizomycotina</taxon>
        <taxon>Sordariomycetes</taxon>
        <taxon>Sordariomycetidae</taxon>
        <taxon>Thyridiales</taxon>
        <taxon>Thyridiaceae</taxon>
        <taxon>Thyridium</taxon>
    </lineage>
</organism>
<evidence type="ECO:0000313" key="9">
    <source>
        <dbReference type="Proteomes" id="UP000319257"/>
    </source>
</evidence>
<evidence type="ECO:0000256" key="1">
    <source>
        <dbReference type="ARBA" id="ARBA00004123"/>
    </source>
</evidence>
<protein>
    <recommendedName>
        <fullName evidence="7">Zn(2)-C6 fungal-type domain-containing protein</fullName>
    </recommendedName>
</protein>
<dbReference type="Pfam" id="PF04082">
    <property type="entry name" value="Fungal_trans"/>
    <property type="match status" value="1"/>
</dbReference>
<keyword evidence="9" id="KW-1185">Reference proteome</keyword>
<comment type="caution">
    <text evidence="8">The sequence shown here is derived from an EMBL/GenBank/DDBJ whole genome shotgun (WGS) entry which is preliminary data.</text>
</comment>
<gene>
    <name evidence="8" type="ORF">E0L32_003322</name>
</gene>
<dbReference type="STRING" id="1093900.A0A507BEK4"/>
<feature type="compositionally biased region" description="Pro residues" evidence="6">
    <location>
        <begin position="95"/>
        <end position="111"/>
    </location>
</feature>
<dbReference type="CDD" id="cd00067">
    <property type="entry name" value="GAL4"/>
    <property type="match status" value="1"/>
</dbReference>
<feature type="domain" description="Zn(2)-C6 fungal-type" evidence="7">
    <location>
        <begin position="26"/>
        <end position="56"/>
    </location>
</feature>
<dbReference type="Proteomes" id="UP000319257">
    <property type="component" value="Unassembled WGS sequence"/>
</dbReference>
<dbReference type="InterPro" id="IPR050815">
    <property type="entry name" value="TF_fung"/>
</dbReference>
<reference evidence="8 9" key="1">
    <citation type="submission" date="2019-06" db="EMBL/GenBank/DDBJ databases">
        <title>Draft genome sequence of the filamentous fungus Phialemoniopsis curvata isolated from diesel fuel.</title>
        <authorList>
            <person name="Varaljay V.A."/>
            <person name="Lyon W.J."/>
            <person name="Crouch A.L."/>
            <person name="Drake C.E."/>
            <person name="Hollomon J.M."/>
            <person name="Nadeau L.J."/>
            <person name="Nunn H.S."/>
            <person name="Stevenson B.S."/>
            <person name="Bojanowski C.L."/>
            <person name="Crookes-Goodson W.J."/>
        </authorList>
    </citation>
    <scope>NUCLEOTIDE SEQUENCE [LARGE SCALE GENOMIC DNA]</scope>
    <source>
        <strain evidence="8 9">D216</strain>
    </source>
</reference>
<evidence type="ECO:0000259" key="7">
    <source>
        <dbReference type="PROSITE" id="PS50048"/>
    </source>
</evidence>
<dbReference type="GeneID" id="41970769"/>
<accession>A0A507BEK4</accession>
<dbReference type="GO" id="GO:0005634">
    <property type="term" value="C:nucleus"/>
    <property type="evidence" value="ECO:0007669"/>
    <property type="project" value="UniProtKB-SubCell"/>
</dbReference>
<feature type="region of interest" description="Disordered" evidence="6">
    <location>
        <begin position="411"/>
        <end position="457"/>
    </location>
</feature>
<dbReference type="InParanoid" id="A0A507BEK4"/>
<evidence type="ECO:0000256" key="2">
    <source>
        <dbReference type="ARBA" id="ARBA00022723"/>
    </source>
</evidence>
<dbReference type="GO" id="GO:0003677">
    <property type="term" value="F:DNA binding"/>
    <property type="evidence" value="ECO:0007669"/>
    <property type="project" value="InterPro"/>
</dbReference>
<keyword evidence="2" id="KW-0479">Metal-binding</keyword>
<dbReference type="OrthoDB" id="3862662at2759"/>
<keyword evidence="5" id="KW-0539">Nucleus</keyword>
<comment type="subcellular location">
    <subcellularLocation>
        <location evidence="1">Nucleus</location>
    </subcellularLocation>
</comment>
<dbReference type="InterPro" id="IPR036864">
    <property type="entry name" value="Zn2-C6_fun-type_DNA-bd_sf"/>
</dbReference>
<sequence>MEQIAPLALVPRDDGHIYVTPRAPQACGSCRRQKRKCDKVLPSCSLCSRMSRPCDYTDPLQQVPSNNPSANELAALQARLLDLESRLQGHGSGPAPAPAAAPPAPIAPQLPPSSNGYGVSRAAPDPLWAPAESTCPPALFLDIDCYKWTRMGLPRGPVDVPMEVLELLSGSNFVQDVAAEYFATIHPWFPMISKKRLNLGIWDGGADLALLFLAMKVIITPPVEGVPSSRCAYYTAAKRMLALLESSGTISLLYLQAMILVALYEYSHALYPAAWMTVGACSRYADILGLPSFSDSTPVLGQCTTWTEAEERRRVWWSIYILDRALSLGSKRRLAVAEPLDTDSLPADDTAWDEGDMAHAFQRPASLPFSEPRPPFARLCQTAMLITRATTHCQRARNRYRALVTASPTAISGPPSAVIGTTTTATNNQQFPSPAASSHSGKDDDGSNSNNPAAGPQQPIAEAKALLEHISSFADTIAAEMDALQQQQHRYHPCLQAARSLLASAVVLVLDLYSCPENLADGPSKGPVSDCGFDGLGPSEYAFQSRAVEGLTAASRQTMLAARDMRLSGVDPRAVSPLVLDALYCGLAVFQWLARENGSAEMERGLADTRESLGYLRPRWRLAEEYMKLEKYHDATELMSLRNG</sequence>
<dbReference type="GO" id="GO:0000981">
    <property type="term" value="F:DNA-binding transcription factor activity, RNA polymerase II-specific"/>
    <property type="evidence" value="ECO:0007669"/>
    <property type="project" value="InterPro"/>
</dbReference>
<feature type="region of interest" description="Disordered" evidence="6">
    <location>
        <begin position="87"/>
        <end position="115"/>
    </location>
</feature>
<keyword evidence="4" id="KW-0804">Transcription</keyword>
<evidence type="ECO:0000256" key="6">
    <source>
        <dbReference type="SAM" id="MobiDB-lite"/>
    </source>
</evidence>
<evidence type="ECO:0000256" key="5">
    <source>
        <dbReference type="ARBA" id="ARBA00023242"/>
    </source>
</evidence>
<dbReference type="InterPro" id="IPR001138">
    <property type="entry name" value="Zn2Cys6_DnaBD"/>
</dbReference>
<evidence type="ECO:0000313" key="8">
    <source>
        <dbReference type="EMBL" id="TPX17204.1"/>
    </source>
</evidence>
<dbReference type="PANTHER" id="PTHR47338">
    <property type="entry name" value="ZN(II)2CYS6 TRANSCRIPTION FACTOR (EUROFUNG)-RELATED"/>
    <property type="match status" value="1"/>
</dbReference>
<dbReference type="AlphaFoldDB" id="A0A507BEK4"/>
<dbReference type="PROSITE" id="PS00463">
    <property type="entry name" value="ZN2_CY6_FUNGAL_1"/>
    <property type="match status" value="1"/>
</dbReference>
<dbReference type="InterPro" id="IPR007219">
    <property type="entry name" value="XnlR_reg_dom"/>
</dbReference>
<feature type="compositionally biased region" description="Polar residues" evidence="6">
    <location>
        <begin position="419"/>
        <end position="439"/>
    </location>
</feature>
<dbReference type="EMBL" id="SKBQ01000014">
    <property type="protein sequence ID" value="TPX17204.1"/>
    <property type="molecule type" value="Genomic_DNA"/>
</dbReference>
<dbReference type="GO" id="GO:0008270">
    <property type="term" value="F:zinc ion binding"/>
    <property type="evidence" value="ECO:0007669"/>
    <property type="project" value="InterPro"/>
</dbReference>
<dbReference type="Pfam" id="PF00172">
    <property type="entry name" value="Zn_clus"/>
    <property type="match status" value="1"/>
</dbReference>
<dbReference type="SMART" id="SM00066">
    <property type="entry name" value="GAL4"/>
    <property type="match status" value="1"/>
</dbReference>
<dbReference type="PANTHER" id="PTHR47338:SF20">
    <property type="entry name" value="ZN(II)2CYS6 TRANSCRIPTION FACTOR (EUROFUNG)"/>
    <property type="match status" value="1"/>
</dbReference>
<keyword evidence="3" id="KW-0805">Transcription regulation</keyword>
<dbReference type="Gene3D" id="4.10.240.10">
    <property type="entry name" value="Zn(2)-C6 fungal-type DNA-binding domain"/>
    <property type="match status" value="1"/>
</dbReference>
<dbReference type="GO" id="GO:0006351">
    <property type="term" value="P:DNA-templated transcription"/>
    <property type="evidence" value="ECO:0007669"/>
    <property type="project" value="InterPro"/>
</dbReference>